<dbReference type="InterPro" id="IPR001640">
    <property type="entry name" value="Lgt"/>
</dbReference>
<comment type="function">
    <text evidence="7">Catalyzes the transfer of the diacylglyceryl group from phosphatidylglycerol to the sulfhydryl group of the N-terminal cysteine of a prolipoprotein, the first step in the formation of mature lipoproteins.</text>
</comment>
<feature type="transmembrane region" description="Helical" evidence="7">
    <location>
        <begin position="6"/>
        <end position="33"/>
    </location>
</feature>
<comment type="pathway">
    <text evidence="7">Protein modification; lipoprotein biosynthesis (diacylglyceryl transfer).</text>
</comment>
<dbReference type="PANTHER" id="PTHR30589:SF0">
    <property type="entry name" value="PHOSPHATIDYLGLYCEROL--PROLIPOPROTEIN DIACYLGLYCERYL TRANSFERASE"/>
    <property type="match status" value="1"/>
</dbReference>
<dbReference type="RefSeq" id="WP_379893867.1">
    <property type="nucleotide sequence ID" value="NZ_CBCSCT010000097.1"/>
</dbReference>
<dbReference type="NCBIfam" id="NF000778">
    <property type="entry name" value="PRK00052.3-4"/>
    <property type="match status" value="1"/>
</dbReference>
<evidence type="ECO:0000256" key="1">
    <source>
        <dbReference type="ARBA" id="ARBA00007150"/>
    </source>
</evidence>
<dbReference type="Pfam" id="PF01790">
    <property type="entry name" value="LGT"/>
    <property type="match status" value="1"/>
</dbReference>
<comment type="similarity">
    <text evidence="1 7">Belongs to the Lgt family.</text>
</comment>
<feature type="binding site" evidence="7">
    <location>
        <position position="129"/>
    </location>
    <ligand>
        <name>a 1,2-diacyl-sn-glycero-3-phospho-(1'-sn-glycerol)</name>
        <dbReference type="ChEBI" id="CHEBI:64716"/>
    </ligand>
</feature>
<evidence type="ECO:0000256" key="3">
    <source>
        <dbReference type="ARBA" id="ARBA00022679"/>
    </source>
</evidence>
<feature type="transmembrane region" description="Helical" evidence="7">
    <location>
        <begin position="168"/>
        <end position="185"/>
    </location>
</feature>
<dbReference type="GO" id="GO:0016757">
    <property type="term" value="F:glycosyltransferase activity"/>
    <property type="evidence" value="ECO:0007669"/>
    <property type="project" value="UniProtKB-KW"/>
</dbReference>
<name>A0ABW1INA9_9BACL</name>
<feature type="transmembrane region" description="Helical" evidence="7">
    <location>
        <begin position="115"/>
        <end position="136"/>
    </location>
</feature>
<feature type="transmembrane region" description="Helical" evidence="7">
    <location>
        <begin position="192"/>
        <end position="209"/>
    </location>
</feature>
<dbReference type="HAMAP" id="MF_01147">
    <property type="entry name" value="Lgt"/>
    <property type="match status" value="1"/>
</dbReference>
<comment type="caution">
    <text evidence="8">The sequence shown here is derived from an EMBL/GenBank/DDBJ whole genome shotgun (WGS) entry which is preliminary data.</text>
</comment>
<gene>
    <name evidence="7" type="primary">lgt</name>
    <name evidence="8" type="ORF">ACFPXP_08890</name>
</gene>
<keyword evidence="6 7" id="KW-0472">Membrane</keyword>
<reference evidence="9" key="1">
    <citation type="journal article" date="2019" name="Int. J. Syst. Evol. Microbiol.">
        <title>The Global Catalogue of Microorganisms (GCM) 10K type strain sequencing project: providing services to taxonomists for standard genome sequencing and annotation.</title>
        <authorList>
            <consortium name="The Broad Institute Genomics Platform"/>
            <consortium name="The Broad Institute Genome Sequencing Center for Infectious Disease"/>
            <person name="Wu L."/>
            <person name="Ma J."/>
        </authorList>
    </citation>
    <scope>NUCLEOTIDE SEQUENCE [LARGE SCALE GENOMIC DNA]</scope>
    <source>
        <strain evidence="9">CCM 8749</strain>
    </source>
</reference>
<comment type="subcellular location">
    <subcellularLocation>
        <location evidence="7">Cell membrane</location>
        <topology evidence="7">Multi-pass membrane protein</topology>
    </subcellularLocation>
</comment>
<keyword evidence="5 7" id="KW-1133">Transmembrane helix</keyword>
<sequence length="256" mass="28805">MKNELFHLGLLTIHAYGLMIAIGVLIAYKVVVYRAEKRKMELSPIYGLIIWGLFGGFVGAKLLYWITQIEAIVEQPKMLLDLSSGFVVYGGMIGGIAAGWLYCKKQRIHFLRHLDLFVPSIALAQGFGRIGCFLAGCCYGEETDHWLGITYHESHFAPHDVKLVPTQLFSSVFNFMLFFILLALARRKRADGFIAGMYLLIYSVGRFIIEFFRGDVIRGSVGALSTSQAIAIPVFLCTCIILIWQVRQFRGSLVKH</sequence>
<keyword evidence="9" id="KW-1185">Reference proteome</keyword>
<evidence type="ECO:0000256" key="6">
    <source>
        <dbReference type="ARBA" id="ARBA00023136"/>
    </source>
</evidence>
<evidence type="ECO:0000313" key="8">
    <source>
        <dbReference type="EMBL" id="MFC5986541.1"/>
    </source>
</evidence>
<evidence type="ECO:0000256" key="5">
    <source>
        <dbReference type="ARBA" id="ARBA00022989"/>
    </source>
</evidence>
<proteinExistence type="inferred from homology"/>
<keyword evidence="8" id="KW-0328">Glycosyltransferase</keyword>
<dbReference type="EC" id="2.5.1.145" evidence="7"/>
<feature type="transmembrane region" description="Helical" evidence="7">
    <location>
        <begin position="86"/>
        <end position="103"/>
    </location>
</feature>
<dbReference type="EMBL" id="JBHSQV010000114">
    <property type="protein sequence ID" value="MFC5986541.1"/>
    <property type="molecule type" value="Genomic_DNA"/>
</dbReference>
<dbReference type="Proteomes" id="UP001596250">
    <property type="component" value="Unassembled WGS sequence"/>
</dbReference>
<dbReference type="PANTHER" id="PTHR30589">
    <property type="entry name" value="PROLIPOPROTEIN DIACYLGLYCERYL TRANSFERASE"/>
    <property type="match status" value="1"/>
</dbReference>
<evidence type="ECO:0000313" key="9">
    <source>
        <dbReference type="Proteomes" id="UP001596250"/>
    </source>
</evidence>
<keyword evidence="2 7" id="KW-1003">Cell membrane</keyword>
<evidence type="ECO:0000256" key="7">
    <source>
        <dbReference type="HAMAP-Rule" id="MF_01147"/>
    </source>
</evidence>
<feature type="transmembrane region" description="Helical" evidence="7">
    <location>
        <begin position="45"/>
        <end position="66"/>
    </location>
</feature>
<evidence type="ECO:0000256" key="4">
    <source>
        <dbReference type="ARBA" id="ARBA00022692"/>
    </source>
</evidence>
<organism evidence="8 9">
    <name type="scientific">Marinicrinis lubricantis</name>
    <dbReference type="NCBI Taxonomy" id="2086470"/>
    <lineage>
        <taxon>Bacteria</taxon>
        <taxon>Bacillati</taxon>
        <taxon>Bacillota</taxon>
        <taxon>Bacilli</taxon>
        <taxon>Bacillales</taxon>
        <taxon>Paenibacillaceae</taxon>
    </lineage>
</organism>
<feature type="transmembrane region" description="Helical" evidence="7">
    <location>
        <begin position="229"/>
        <end position="246"/>
    </location>
</feature>
<keyword evidence="3 7" id="KW-0808">Transferase</keyword>
<dbReference type="NCBIfam" id="TIGR00544">
    <property type="entry name" value="lgt"/>
    <property type="match status" value="1"/>
</dbReference>
<evidence type="ECO:0000256" key="2">
    <source>
        <dbReference type="ARBA" id="ARBA00022475"/>
    </source>
</evidence>
<protein>
    <recommendedName>
        <fullName evidence="7">Phosphatidylglycerol--prolipoprotein diacylglyceryl transferase</fullName>
        <ecNumber evidence="7">2.5.1.145</ecNumber>
    </recommendedName>
</protein>
<comment type="catalytic activity">
    <reaction evidence="7">
        <text>L-cysteinyl-[prolipoprotein] + a 1,2-diacyl-sn-glycero-3-phospho-(1'-sn-glycerol) = an S-1,2-diacyl-sn-glyceryl-L-cysteinyl-[prolipoprotein] + sn-glycerol 1-phosphate + H(+)</text>
        <dbReference type="Rhea" id="RHEA:56712"/>
        <dbReference type="Rhea" id="RHEA-COMP:14679"/>
        <dbReference type="Rhea" id="RHEA-COMP:14680"/>
        <dbReference type="ChEBI" id="CHEBI:15378"/>
        <dbReference type="ChEBI" id="CHEBI:29950"/>
        <dbReference type="ChEBI" id="CHEBI:57685"/>
        <dbReference type="ChEBI" id="CHEBI:64716"/>
        <dbReference type="ChEBI" id="CHEBI:140658"/>
        <dbReference type="EC" id="2.5.1.145"/>
    </reaction>
</comment>
<accession>A0ABW1INA9</accession>
<keyword evidence="4 7" id="KW-0812">Transmembrane</keyword>